<dbReference type="Proteomes" id="UP000027135">
    <property type="component" value="Unassembled WGS sequence"/>
</dbReference>
<name>A0A067RHN1_ZOONE</name>
<evidence type="ECO:0000313" key="1">
    <source>
        <dbReference type="EMBL" id="KDR23302.1"/>
    </source>
</evidence>
<gene>
    <name evidence="1" type="ORF">L798_14064</name>
</gene>
<dbReference type="EMBL" id="KK852465">
    <property type="protein sequence ID" value="KDR23302.1"/>
    <property type="molecule type" value="Genomic_DNA"/>
</dbReference>
<accession>A0A067RHN1</accession>
<dbReference type="AlphaFoldDB" id="A0A067RHN1"/>
<organism evidence="1 2">
    <name type="scientific">Zootermopsis nevadensis</name>
    <name type="common">Dampwood termite</name>
    <dbReference type="NCBI Taxonomy" id="136037"/>
    <lineage>
        <taxon>Eukaryota</taxon>
        <taxon>Metazoa</taxon>
        <taxon>Ecdysozoa</taxon>
        <taxon>Arthropoda</taxon>
        <taxon>Hexapoda</taxon>
        <taxon>Insecta</taxon>
        <taxon>Pterygota</taxon>
        <taxon>Neoptera</taxon>
        <taxon>Polyneoptera</taxon>
        <taxon>Dictyoptera</taxon>
        <taxon>Blattodea</taxon>
        <taxon>Blattoidea</taxon>
        <taxon>Termitoidae</taxon>
        <taxon>Termopsidae</taxon>
        <taxon>Zootermopsis</taxon>
    </lineage>
</organism>
<keyword evidence="2" id="KW-1185">Reference proteome</keyword>
<protein>
    <submittedName>
        <fullName evidence="1">Uncharacterized protein</fullName>
    </submittedName>
</protein>
<evidence type="ECO:0000313" key="2">
    <source>
        <dbReference type="Proteomes" id="UP000027135"/>
    </source>
</evidence>
<dbReference type="InParanoid" id="A0A067RHN1"/>
<reference evidence="1 2" key="1">
    <citation type="journal article" date="2014" name="Nat. Commun.">
        <title>Molecular traces of alternative social organization in a termite genome.</title>
        <authorList>
            <person name="Terrapon N."/>
            <person name="Li C."/>
            <person name="Robertson H.M."/>
            <person name="Ji L."/>
            <person name="Meng X."/>
            <person name="Booth W."/>
            <person name="Chen Z."/>
            <person name="Childers C.P."/>
            <person name="Glastad K.M."/>
            <person name="Gokhale K."/>
            <person name="Gowin J."/>
            <person name="Gronenberg W."/>
            <person name="Hermansen R.A."/>
            <person name="Hu H."/>
            <person name="Hunt B.G."/>
            <person name="Huylmans A.K."/>
            <person name="Khalil S.M."/>
            <person name="Mitchell R.D."/>
            <person name="Munoz-Torres M.C."/>
            <person name="Mustard J.A."/>
            <person name="Pan H."/>
            <person name="Reese J.T."/>
            <person name="Scharf M.E."/>
            <person name="Sun F."/>
            <person name="Vogel H."/>
            <person name="Xiao J."/>
            <person name="Yang W."/>
            <person name="Yang Z."/>
            <person name="Yang Z."/>
            <person name="Zhou J."/>
            <person name="Zhu J."/>
            <person name="Brent C.S."/>
            <person name="Elsik C.G."/>
            <person name="Goodisman M.A."/>
            <person name="Liberles D.A."/>
            <person name="Roe R.M."/>
            <person name="Vargo E.L."/>
            <person name="Vilcinskas A."/>
            <person name="Wang J."/>
            <person name="Bornberg-Bauer E."/>
            <person name="Korb J."/>
            <person name="Zhang G."/>
            <person name="Liebig J."/>
        </authorList>
    </citation>
    <scope>NUCLEOTIDE SEQUENCE [LARGE SCALE GENOMIC DNA]</scope>
    <source>
        <tissue evidence="1">Whole organism</tissue>
    </source>
</reference>
<proteinExistence type="predicted"/>
<sequence length="74" mass="8215">MLYVSIHSWRRTAEGVWRGSSSQKLRRRSTSAQSDSLAPAVAASSLLHPQQNAGFTHMRWSPYKGLQAHVGIIP</sequence>